<evidence type="ECO:0000313" key="2">
    <source>
        <dbReference type="Proteomes" id="UP001165064"/>
    </source>
</evidence>
<dbReference type="Proteomes" id="UP001165064">
    <property type="component" value="Unassembled WGS sequence"/>
</dbReference>
<reference evidence="1" key="1">
    <citation type="submission" date="2023-04" db="EMBL/GenBank/DDBJ databases">
        <title>Ambrosiozyma monospora NBRC 10751.</title>
        <authorList>
            <person name="Ichikawa N."/>
            <person name="Sato H."/>
            <person name="Tonouchi N."/>
        </authorList>
    </citation>
    <scope>NUCLEOTIDE SEQUENCE</scope>
    <source>
        <strain evidence="1">NBRC 10751</strain>
    </source>
</reference>
<comment type="caution">
    <text evidence="1">The sequence shown here is derived from an EMBL/GenBank/DDBJ whole genome shotgun (WGS) entry which is preliminary data.</text>
</comment>
<sequence length="1280" mass="147071">MKYLNKIVDAITASVDAIPFGLRAISKTIFTTTAINFPESKFAALGAFLFLRLYNPAIVSPERNGIVAHEDMPLKKSTMQIARVLQVLANESTATGKSALLTSKLVELDDLKARLNKFMLEVINIDNVVEASHFRVNFEVDDQIRNYNTGYLYFHSFFYDHWLKVRQLFSQPSSLYDLALDEKFLLIREQDDNLAEMGLPIRIRGYDIPDNIKNDKSEKGLLLYDFMSQISLKDHDFNNIVSESITRDGWPLITFALYDVPQGTPPDLILYQIFQILAKYWKEPYCAMYDLTGYKETDTFVDFFGQSISLMSSEQIANCRRIYFYNVSGPLLVKFKEMGYFEDDGGHIRDVIFLNSDDDAKTISRSGLIKINNPLLDDARVHFHDVSLYDEQTRKFTPVKLKIGNQFLQVYVKQPKKITIYGNIRFVTMMSSYKIEDLEELSTSMYTGSSNEMSMINSTNNERIILTSSKKIEIMRTLYFTRARCSETAAEQLDDNEHEMALQTFIGQLLNITLTGLISPSDDIRNSSFSLLSSLSELFHLSDRKIETVEGVVFPYGNYDYVNLLSEELSRNYAAGTYDFLNGFFDAINHVPDEDKTTVVLYCSPWIKNIYRYVFLADTMRGPQRARDLIKKFVRTSRTSKHITRAFLMFIWNPLALEDRLVETLIDETIASAIDHEAEGHNWEEISRFWPMTPTVEICASLIRRLRQRSFNIPIDENEIEAHTRWVETSILTRFLSNLVFDSVVFVEKHISDIFYLVTMYMDDGPKEFRNCLLKLLISTFHSFLSYETLSMRQRSYIKNKIEFLNGARSRMLFGLTRDDAVKSRDLLGAEMVSKANAISTITELLIEFLEMCSPCYELQNIKWSQYCLSTAFDYSSKLQGRALMVLGSLSRKGINNRVTYKFIKFMYEMYDVYDNGVNDTRYMSTAVCGFHTVSKLCQGLPPDSPFVGDLLFYAIGVAFLDHITFYRYGILSMVTLLTRAAIHLEETDSDISMVDYLFRYKTAFDDLIAEYADLINIRMTADNFDIIMMILISKGIQAPYTSEICMDSLKKILKLRYQESMRMHNKTGEPLNKQLGCYIFFIYAMSNTDTEMISSLRQCGLSGLKMVKVEGKWCIPEMLLDFFSETDGAHMASCLIICKFFSSSRINDLSAARVLVMFNEIRKLYPELAWSFYAVLTEPMNKMLATASTPLLLNVVLELITESSMSQAFKQKEQLQASMLEKLKSSQLDGVLNIDFSDSGDSIGFIAPREEMTATSLVKVGVLKNMLKRIRDNYEEDDL</sequence>
<keyword evidence="2" id="KW-1185">Reference proteome</keyword>
<organism evidence="1 2">
    <name type="scientific">Ambrosiozyma monospora</name>
    <name type="common">Yeast</name>
    <name type="synonym">Endomycopsis monosporus</name>
    <dbReference type="NCBI Taxonomy" id="43982"/>
    <lineage>
        <taxon>Eukaryota</taxon>
        <taxon>Fungi</taxon>
        <taxon>Dikarya</taxon>
        <taxon>Ascomycota</taxon>
        <taxon>Saccharomycotina</taxon>
        <taxon>Pichiomycetes</taxon>
        <taxon>Pichiales</taxon>
        <taxon>Pichiaceae</taxon>
        <taxon>Ambrosiozyma</taxon>
    </lineage>
</organism>
<proteinExistence type="predicted"/>
<accession>A0ACB5SYV3</accession>
<protein>
    <submittedName>
        <fullName evidence="1">Unnamed protein product</fullName>
    </submittedName>
</protein>
<gene>
    <name evidence="1" type="ORF">Amon02_000290800</name>
</gene>
<dbReference type="EMBL" id="BSXS01001758">
    <property type="protein sequence ID" value="GME77152.1"/>
    <property type="molecule type" value="Genomic_DNA"/>
</dbReference>
<name>A0ACB5SYV3_AMBMO</name>
<evidence type="ECO:0000313" key="1">
    <source>
        <dbReference type="EMBL" id="GME77152.1"/>
    </source>
</evidence>